<dbReference type="Gene3D" id="1.10.8.60">
    <property type="match status" value="1"/>
</dbReference>
<dbReference type="EMBL" id="AACQHW010000007">
    <property type="protein sequence ID" value="EAL6851192.1"/>
    <property type="molecule type" value="Genomic_DNA"/>
</dbReference>
<feature type="binding site" evidence="8">
    <location>
        <position position="150"/>
    </location>
    <ligand>
        <name>ATP</name>
        <dbReference type="ChEBI" id="CHEBI:30616"/>
    </ligand>
</feature>
<accession>A0A1B3X7G7</accession>
<evidence type="ECO:0000256" key="1">
    <source>
        <dbReference type="ARBA" id="ARBA00006583"/>
    </source>
</evidence>
<keyword evidence="5 8" id="KW-0067">ATP-binding</keyword>
<dbReference type="AlphaFoldDB" id="A0A1B3X7G7"/>
<dbReference type="Proteomes" id="UP000365807">
    <property type="component" value="Unassembled WGS sequence"/>
</dbReference>
<dbReference type="Pfam" id="PF00308">
    <property type="entry name" value="Bac_DnaA"/>
    <property type="match status" value="1"/>
</dbReference>
<keyword evidence="3 8" id="KW-0235">DNA replication</keyword>
<evidence type="ECO:0000256" key="2">
    <source>
        <dbReference type="ARBA" id="ARBA00022490"/>
    </source>
</evidence>
<comment type="function">
    <text evidence="8 10">Plays an essential role in the initiation and regulation of chromosomal replication. ATP-DnaA binds to the origin of replication (oriC) to initiate formation of the DNA replication initiation complex once per cell cycle. Binds the DnaA box (a 9 base pair repeat at the origin) and separates the double-stranded (ds)DNA. Forms a right-handed helical filament on oriC DNA; dsDNA binds to the exterior of the filament while single-stranded (ss)DNA is stabiized in the filament's interior. The ATP-DnaA-oriC complex binds and stabilizes one strand of the AT-rich DNA unwinding element (DUE), permitting loading of DNA polymerase. After initiation quickly degrades to an ADP-DnaA complex that is not apt for DNA replication. Binds acidic phospholipids.</text>
</comment>
<feature type="domain" description="AAA+ ATPase" evidence="12">
    <location>
        <begin position="135"/>
        <end position="261"/>
    </location>
</feature>
<dbReference type="InterPro" id="IPR013159">
    <property type="entry name" value="DnaA_C"/>
</dbReference>
<dbReference type="CDD" id="cd00009">
    <property type="entry name" value="AAA"/>
    <property type="match status" value="1"/>
</dbReference>
<dbReference type="SUPFAM" id="SSF48295">
    <property type="entry name" value="TrpR-like"/>
    <property type="match status" value="1"/>
</dbReference>
<feature type="domain" description="Chromosomal replication initiator DnaA C-terminal" evidence="13">
    <location>
        <begin position="344"/>
        <end position="413"/>
    </location>
</feature>
<dbReference type="GeneID" id="66544970"/>
<evidence type="ECO:0000256" key="5">
    <source>
        <dbReference type="ARBA" id="ARBA00022840"/>
    </source>
</evidence>
<dbReference type="Pfam" id="PF08299">
    <property type="entry name" value="Bac_DnaA_C"/>
    <property type="match status" value="1"/>
</dbReference>
<dbReference type="Gene3D" id="3.40.50.300">
    <property type="entry name" value="P-loop containing nucleotide triphosphate hydrolases"/>
    <property type="match status" value="1"/>
</dbReference>
<dbReference type="GO" id="GO:0006270">
    <property type="term" value="P:DNA replication initiation"/>
    <property type="evidence" value="ECO:0007669"/>
    <property type="project" value="UniProtKB-UniRule"/>
</dbReference>
<name>A0A1B3X7G7_CAMCO</name>
<evidence type="ECO:0000313" key="19">
    <source>
        <dbReference type="Proteomes" id="UP000361993"/>
    </source>
</evidence>
<dbReference type="InterPro" id="IPR020591">
    <property type="entry name" value="Chromosome_initiator_DnaA-like"/>
</dbReference>
<organism evidence="14 21">
    <name type="scientific">Campylobacter coli</name>
    <dbReference type="NCBI Taxonomy" id="195"/>
    <lineage>
        <taxon>Bacteria</taxon>
        <taxon>Pseudomonadati</taxon>
        <taxon>Campylobacterota</taxon>
        <taxon>Epsilonproteobacteria</taxon>
        <taxon>Campylobacterales</taxon>
        <taxon>Campylobacteraceae</taxon>
        <taxon>Campylobacter</taxon>
    </lineage>
</organism>
<evidence type="ECO:0000256" key="11">
    <source>
        <dbReference type="RuleBase" id="RU004227"/>
    </source>
</evidence>
<evidence type="ECO:0000256" key="3">
    <source>
        <dbReference type="ARBA" id="ARBA00022705"/>
    </source>
</evidence>
<dbReference type="EMBL" id="AACGFG010000006">
    <property type="protein sequence ID" value="EAK4358285.1"/>
    <property type="molecule type" value="Genomic_DNA"/>
</dbReference>
<dbReference type="Proteomes" id="UP000361993">
    <property type="component" value="Unassembled WGS sequence"/>
</dbReference>
<sequence length="440" mass="49871">MNPNQILENLKKELSENEYENYIAILKFNEKQSKADFLVFNAPNELLAKFIQTKYGKKISHFYEVQSGNKASVLIQAQSQKHSSKSTKIDIAHIKAQSTILNPSFTFESFVVGDSNKYAYGACKAISQKDKLGKLYNPIFIYGPTGLGKTHLLQAVGNASLEMGKKVIYATSENFINDFTSNLKNGSLDKFHEKYRNCDVLLIDDVQFLGKTDKIQEEFFFIFNEIKNNDGQIIMTSDNPPNMLKGITERLKSRFAHGIIADITPPQLDTKIAIIRKKCEFNDINLSNDIINYIATSLGDNIREIEGIIISLNAYANILGQEITLELAKSVMKDHIKEKKENISIEDILSLICKEFNIKPSDVKSSKKTQNVVTARRIAIYLARELTSLTFSQLANFFVMKDHTAISHSVKKIKELMEDDEQIKTKIEELKNKILTKSQS</sequence>
<dbReference type="InterPro" id="IPR001957">
    <property type="entry name" value="Chromosome_initiator_DnaA"/>
</dbReference>
<dbReference type="HAMAP" id="MF_00377">
    <property type="entry name" value="DnaA_bact"/>
    <property type="match status" value="1"/>
</dbReference>
<keyword evidence="2 8" id="KW-0963">Cytoplasm</keyword>
<evidence type="ECO:0000313" key="14">
    <source>
        <dbReference type="EMBL" id="EAJ1076809.1"/>
    </source>
</evidence>
<keyword evidence="4 8" id="KW-0547">Nucleotide-binding</keyword>
<dbReference type="STRING" id="195.ATE51_00002"/>
<dbReference type="Gene3D" id="1.10.1750.10">
    <property type="match status" value="1"/>
</dbReference>
<feature type="region of interest" description="Domain III, AAA+ region" evidence="8">
    <location>
        <begin position="100"/>
        <end position="316"/>
    </location>
</feature>
<dbReference type="SMART" id="SM00382">
    <property type="entry name" value="AAA"/>
    <property type="match status" value="1"/>
</dbReference>
<comment type="subunit">
    <text evidence="8">Oligomerizes as a right-handed, spiral filament on DNA at oriC.</text>
</comment>
<dbReference type="Proteomes" id="UP000557830">
    <property type="component" value="Unassembled WGS sequence"/>
</dbReference>
<dbReference type="Gene3D" id="3.30.300.180">
    <property type="match status" value="1"/>
</dbReference>
<dbReference type="InterPro" id="IPR027417">
    <property type="entry name" value="P-loop_NTPase"/>
</dbReference>
<dbReference type="InterPro" id="IPR003593">
    <property type="entry name" value="AAA+_ATPase"/>
</dbReference>
<dbReference type="PRINTS" id="PR00051">
    <property type="entry name" value="DNAA"/>
</dbReference>
<feature type="region of interest" description="Domain IV, binds dsDNA" evidence="8">
    <location>
        <begin position="317"/>
        <end position="440"/>
    </location>
</feature>
<feature type="binding site" evidence="8">
    <location>
        <position position="146"/>
    </location>
    <ligand>
        <name>ATP</name>
        <dbReference type="ChEBI" id="CHEBI:30616"/>
    </ligand>
</feature>
<evidence type="ECO:0000256" key="9">
    <source>
        <dbReference type="NCBIfam" id="TIGR00362"/>
    </source>
</evidence>
<dbReference type="SUPFAM" id="SSF52540">
    <property type="entry name" value="P-loop containing nucleoside triphosphate hydrolases"/>
    <property type="match status" value="1"/>
</dbReference>
<dbReference type="PANTHER" id="PTHR30050">
    <property type="entry name" value="CHROMOSOMAL REPLICATION INITIATOR PROTEIN DNAA"/>
    <property type="match status" value="1"/>
</dbReference>
<evidence type="ECO:0000259" key="13">
    <source>
        <dbReference type="SMART" id="SM00760"/>
    </source>
</evidence>
<comment type="caution">
    <text evidence="8">Lacks conserved residue(s) required for the propagation of feature annotation.</text>
</comment>
<dbReference type="EMBL" id="AACDUL010000006">
    <property type="protein sequence ID" value="EAK1509487.1"/>
    <property type="molecule type" value="Genomic_DNA"/>
</dbReference>
<dbReference type="InterPro" id="IPR038454">
    <property type="entry name" value="DnaA_N_sf"/>
</dbReference>
<gene>
    <name evidence="8 14" type="primary">dnaA</name>
    <name evidence="14" type="ORF">BU953_04140</name>
    <name evidence="16" type="ORF">C6T04_05020</name>
    <name evidence="15" type="ORF">CJD00_04270</name>
    <name evidence="17" type="ORF">DSX26_06910</name>
</gene>
<dbReference type="GO" id="GO:0008289">
    <property type="term" value="F:lipid binding"/>
    <property type="evidence" value="ECO:0007669"/>
    <property type="project" value="UniProtKB-KW"/>
</dbReference>
<dbReference type="SMART" id="SM00760">
    <property type="entry name" value="Bac_DnaA_C"/>
    <property type="match status" value="1"/>
</dbReference>
<evidence type="ECO:0000313" key="16">
    <source>
        <dbReference type="EMBL" id="EAK4358285.1"/>
    </source>
</evidence>
<dbReference type="InterPro" id="IPR024633">
    <property type="entry name" value="DnaA_N_dom"/>
</dbReference>
<proteinExistence type="inferred from homology"/>
<evidence type="ECO:0000313" key="17">
    <source>
        <dbReference type="EMBL" id="EAL6851192.1"/>
    </source>
</evidence>
<dbReference type="GO" id="GO:0003688">
    <property type="term" value="F:DNA replication origin binding"/>
    <property type="evidence" value="ECO:0007669"/>
    <property type="project" value="UniProtKB-UniRule"/>
</dbReference>
<feature type="binding site" evidence="8">
    <location>
        <position position="149"/>
    </location>
    <ligand>
        <name>ATP</name>
        <dbReference type="ChEBI" id="CHEBI:30616"/>
    </ligand>
</feature>
<dbReference type="GO" id="GO:0005886">
    <property type="term" value="C:plasma membrane"/>
    <property type="evidence" value="ECO:0007669"/>
    <property type="project" value="TreeGrafter"/>
</dbReference>
<dbReference type="Pfam" id="PF11638">
    <property type="entry name" value="DnaA_N"/>
    <property type="match status" value="1"/>
</dbReference>
<evidence type="ECO:0000256" key="7">
    <source>
        <dbReference type="ARBA" id="ARBA00023125"/>
    </source>
</evidence>
<dbReference type="EMBL" id="AABUYW010000006">
    <property type="protein sequence ID" value="EAJ1076809.1"/>
    <property type="molecule type" value="Genomic_DNA"/>
</dbReference>
<comment type="caution">
    <text evidence="14">The sequence shown here is derived from an EMBL/GenBank/DDBJ whole genome shotgun (WGS) entry which is preliminary data.</text>
</comment>
<evidence type="ECO:0000256" key="8">
    <source>
        <dbReference type="HAMAP-Rule" id="MF_00377"/>
    </source>
</evidence>
<evidence type="ECO:0000256" key="6">
    <source>
        <dbReference type="ARBA" id="ARBA00023121"/>
    </source>
</evidence>
<dbReference type="CDD" id="cd06571">
    <property type="entry name" value="Bac_DnaA_C"/>
    <property type="match status" value="1"/>
</dbReference>
<dbReference type="NCBIfam" id="TIGR00362">
    <property type="entry name" value="DnaA"/>
    <property type="match status" value="1"/>
</dbReference>
<evidence type="ECO:0000256" key="4">
    <source>
        <dbReference type="ARBA" id="ARBA00022741"/>
    </source>
</evidence>
<comment type="similarity">
    <text evidence="1 8 11">Belongs to the DnaA family.</text>
</comment>
<feature type="binding site" evidence="8">
    <location>
        <position position="148"/>
    </location>
    <ligand>
        <name>ATP</name>
        <dbReference type="ChEBI" id="CHEBI:30616"/>
    </ligand>
</feature>
<evidence type="ECO:0000313" key="20">
    <source>
        <dbReference type="Proteomes" id="UP000365807"/>
    </source>
</evidence>
<dbReference type="InterPro" id="IPR013317">
    <property type="entry name" value="DnaA_dom"/>
</dbReference>
<evidence type="ECO:0000259" key="12">
    <source>
        <dbReference type="SMART" id="SM00382"/>
    </source>
</evidence>
<comment type="domain">
    <text evidence="8">Domain I is involved in oligomerization and binding regulators, domain II is flexibile and of varying length in different bacteria, domain III forms the AAA+ region, while domain IV binds dsDNA.</text>
</comment>
<feature type="region of interest" description="Domain I, interacts with DnaA modulators" evidence="8">
    <location>
        <begin position="1"/>
        <end position="84"/>
    </location>
</feature>
<dbReference type="GO" id="GO:0005737">
    <property type="term" value="C:cytoplasm"/>
    <property type="evidence" value="ECO:0007669"/>
    <property type="project" value="UniProtKB-SubCell"/>
</dbReference>
<evidence type="ECO:0000256" key="10">
    <source>
        <dbReference type="RuleBase" id="RU000577"/>
    </source>
</evidence>
<evidence type="ECO:0000313" key="21">
    <source>
        <dbReference type="Proteomes" id="UP000557830"/>
    </source>
</evidence>
<dbReference type="OrthoDB" id="9807019at2"/>
<dbReference type="PANTHER" id="PTHR30050:SF2">
    <property type="entry name" value="CHROMOSOMAL REPLICATION INITIATOR PROTEIN DNAA"/>
    <property type="match status" value="1"/>
</dbReference>
<dbReference type="Proteomes" id="UP000352088">
    <property type="component" value="Unassembled WGS sequence"/>
</dbReference>
<dbReference type="GO" id="GO:0006275">
    <property type="term" value="P:regulation of DNA replication"/>
    <property type="evidence" value="ECO:0007669"/>
    <property type="project" value="UniProtKB-UniRule"/>
</dbReference>
<dbReference type="RefSeq" id="WP_002799923.1">
    <property type="nucleotide sequence ID" value="NZ_AP028338.1"/>
</dbReference>
<keyword evidence="6 8" id="KW-0446">Lipid-binding</keyword>
<dbReference type="InterPro" id="IPR010921">
    <property type="entry name" value="Trp_repressor/repl_initiator"/>
</dbReference>
<evidence type="ECO:0000313" key="15">
    <source>
        <dbReference type="EMBL" id="EAK1509487.1"/>
    </source>
</evidence>
<protein>
    <recommendedName>
        <fullName evidence="8 9">Chromosomal replication initiator protein DnaA</fullName>
    </recommendedName>
</protein>
<dbReference type="GO" id="GO:0005524">
    <property type="term" value="F:ATP binding"/>
    <property type="evidence" value="ECO:0007669"/>
    <property type="project" value="UniProtKB-UniRule"/>
</dbReference>
<reference evidence="14 21" key="2">
    <citation type="submission" date="2018-05" db="EMBL/GenBank/DDBJ databases">
        <authorList>
            <consortium name="NARMS: The National Antimicrobial Resistance Monitoring System"/>
        </authorList>
    </citation>
    <scope>NUCLEOTIDE SEQUENCE [LARGE SCALE GENOMIC DNA]</scope>
    <source>
        <strain evidence="17 18">CVM N17C548</strain>
        <strain evidence="16 20">FSIS11807978</strain>
        <strain evidence="14 21">FSIS1609200</strain>
    </source>
</reference>
<keyword evidence="7 8" id="KW-0238">DNA-binding</keyword>
<comment type="subcellular location">
    <subcellularLocation>
        <location evidence="8">Cytoplasm</location>
    </subcellularLocation>
</comment>
<evidence type="ECO:0000313" key="18">
    <source>
        <dbReference type="Proteomes" id="UP000352088"/>
    </source>
</evidence>
<reference evidence="15 19" key="1">
    <citation type="submission" date="2018-05" db="EMBL/GenBank/DDBJ databases">
        <authorList>
            <consortium name="GenomeTrakr network: Whole genome sequencing for foodborne pathogen traceback"/>
        </authorList>
    </citation>
    <scope>NUCLEOTIDE SEQUENCE [LARGE SCALE GENOMIC DNA]</scope>
    <source>
        <strain evidence="15 19">NC_C6016</strain>
    </source>
</reference>